<dbReference type="InterPro" id="IPR017972">
    <property type="entry name" value="Cyt_P450_CS"/>
</dbReference>
<dbReference type="Gene3D" id="1.10.630.10">
    <property type="entry name" value="Cytochrome P450"/>
    <property type="match status" value="1"/>
</dbReference>
<evidence type="ECO:0000256" key="1">
    <source>
        <dbReference type="ARBA" id="ARBA00001971"/>
    </source>
</evidence>
<dbReference type="GO" id="GO:0004497">
    <property type="term" value="F:monooxygenase activity"/>
    <property type="evidence" value="ECO:0007669"/>
    <property type="project" value="UniProtKB-KW"/>
</dbReference>
<dbReference type="PRINTS" id="PR00385">
    <property type="entry name" value="P450"/>
</dbReference>
<dbReference type="InterPro" id="IPR002401">
    <property type="entry name" value="Cyt_P450_E_grp-I"/>
</dbReference>
<proteinExistence type="inferred from homology"/>
<evidence type="ECO:0000256" key="6">
    <source>
        <dbReference type="ARBA" id="ARBA00023004"/>
    </source>
</evidence>
<evidence type="ECO:0000256" key="3">
    <source>
        <dbReference type="ARBA" id="ARBA00022617"/>
    </source>
</evidence>
<dbReference type="PRINTS" id="PR00463">
    <property type="entry name" value="EP450I"/>
</dbReference>
<evidence type="ECO:0000256" key="5">
    <source>
        <dbReference type="ARBA" id="ARBA00023002"/>
    </source>
</evidence>
<dbReference type="InterPro" id="IPR036396">
    <property type="entry name" value="Cyt_P450_sf"/>
</dbReference>
<gene>
    <name evidence="10" type="ORF">HHI36_009551</name>
</gene>
<evidence type="ECO:0000313" key="11">
    <source>
        <dbReference type="Proteomes" id="UP001516400"/>
    </source>
</evidence>
<organism evidence="10 11">
    <name type="scientific">Cryptolaemus montrouzieri</name>
    <dbReference type="NCBI Taxonomy" id="559131"/>
    <lineage>
        <taxon>Eukaryota</taxon>
        <taxon>Metazoa</taxon>
        <taxon>Ecdysozoa</taxon>
        <taxon>Arthropoda</taxon>
        <taxon>Hexapoda</taxon>
        <taxon>Insecta</taxon>
        <taxon>Pterygota</taxon>
        <taxon>Neoptera</taxon>
        <taxon>Endopterygota</taxon>
        <taxon>Coleoptera</taxon>
        <taxon>Polyphaga</taxon>
        <taxon>Cucujiformia</taxon>
        <taxon>Coccinelloidea</taxon>
        <taxon>Coccinellidae</taxon>
        <taxon>Scymninae</taxon>
        <taxon>Scymnini</taxon>
        <taxon>Cryptolaemus</taxon>
    </lineage>
</organism>
<dbReference type="CDD" id="cd20628">
    <property type="entry name" value="CYP4"/>
    <property type="match status" value="1"/>
</dbReference>
<evidence type="ECO:0000256" key="9">
    <source>
        <dbReference type="RuleBase" id="RU000461"/>
    </source>
</evidence>
<keyword evidence="7 9" id="KW-0503">Monooxygenase</keyword>
<keyword evidence="4 8" id="KW-0479">Metal-binding</keyword>
<dbReference type="InterPro" id="IPR001128">
    <property type="entry name" value="Cyt_P450"/>
</dbReference>
<evidence type="ECO:0000256" key="8">
    <source>
        <dbReference type="PIRSR" id="PIRSR602401-1"/>
    </source>
</evidence>
<dbReference type="PROSITE" id="PS00086">
    <property type="entry name" value="CYTOCHROME_P450"/>
    <property type="match status" value="1"/>
</dbReference>
<evidence type="ECO:0008006" key="12">
    <source>
        <dbReference type="Google" id="ProtNLM"/>
    </source>
</evidence>
<evidence type="ECO:0000313" key="10">
    <source>
        <dbReference type="EMBL" id="KAL3265343.1"/>
    </source>
</evidence>
<comment type="cofactor">
    <cofactor evidence="1 8">
        <name>heme</name>
        <dbReference type="ChEBI" id="CHEBI:30413"/>
    </cofactor>
</comment>
<protein>
    <recommendedName>
        <fullName evidence="12">Cytochrome P450</fullName>
    </recommendedName>
</protein>
<name>A0ABD2MG13_9CUCU</name>
<dbReference type="EMBL" id="JABFTP020000001">
    <property type="protein sequence ID" value="KAL3265343.1"/>
    <property type="molecule type" value="Genomic_DNA"/>
</dbReference>
<keyword evidence="6 8" id="KW-0408">Iron</keyword>
<dbReference type="Pfam" id="PF00067">
    <property type="entry name" value="p450"/>
    <property type="match status" value="1"/>
</dbReference>
<feature type="binding site" description="axial binding residue" evidence="8">
    <location>
        <position position="443"/>
    </location>
    <ligand>
        <name>heme</name>
        <dbReference type="ChEBI" id="CHEBI:30413"/>
    </ligand>
    <ligandPart>
        <name>Fe</name>
        <dbReference type="ChEBI" id="CHEBI:18248"/>
    </ligandPart>
</feature>
<keyword evidence="5 9" id="KW-0560">Oxidoreductase</keyword>
<reference evidence="10 11" key="1">
    <citation type="journal article" date="2021" name="BMC Biol.">
        <title>Horizontally acquired antibacterial genes associated with adaptive radiation of ladybird beetles.</title>
        <authorList>
            <person name="Li H.S."/>
            <person name="Tang X.F."/>
            <person name="Huang Y.H."/>
            <person name="Xu Z.Y."/>
            <person name="Chen M.L."/>
            <person name="Du X.Y."/>
            <person name="Qiu B.Y."/>
            <person name="Chen P.T."/>
            <person name="Zhang W."/>
            <person name="Slipinski A."/>
            <person name="Escalona H.E."/>
            <person name="Waterhouse R.M."/>
            <person name="Zwick A."/>
            <person name="Pang H."/>
        </authorList>
    </citation>
    <scope>NUCLEOTIDE SEQUENCE [LARGE SCALE GENOMIC DNA]</scope>
    <source>
        <strain evidence="10">SYSU2018</strain>
    </source>
</reference>
<dbReference type="SUPFAM" id="SSF48264">
    <property type="entry name" value="Cytochrome P450"/>
    <property type="match status" value="1"/>
</dbReference>
<dbReference type="Proteomes" id="UP001516400">
    <property type="component" value="Unassembled WGS sequence"/>
</dbReference>
<keyword evidence="3 8" id="KW-0349">Heme</keyword>
<evidence type="ECO:0000256" key="4">
    <source>
        <dbReference type="ARBA" id="ARBA00022723"/>
    </source>
</evidence>
<dbReference type="InterPro" id="IPR050196">
    <property type="entry name" value="Cytochrome_P450_Monoox"/>
</dbReference>
<keyword evidence="11" id="KW-1185">Reference proteome</keyword>
<dbReference type="AlphaFoldDB" id="A0ABD2MG13"/>
<comment type="similarity">
    <text evidence="2 9">Belongs to the cytochrome P450 family.</text>
</comment>
<dbReference type="GO" id="GO:0046872">
    <property type="term" value="F:metal ion binding"/>
    <property type="evidence" value="ECO:0007669"/>
    <property type="project" value="UniProtKB-KW"/>
</dbReference>
<evidence type="ECO:0000256" key="7">
    <source>
        <dbReference type="ARBA" id="ARBA00023033"/>
    </source>
</evidence>
<evidence type="ECO:0000256" key="2">
    <source>
        <dbReference type="ARBA" id="ARBA00010617"/>
    </source>
</evidence>
<dbReference type="PANTHER" id="PTHR24291:SF187">
    <property type="entry name" value="CYTOCHROME P450 4AE1-RELATED"/>
    <property type="match status" value="1"/>
</dbReference>
<accession>A0ABD2MG13</accession>
<sequence>MYVFVSLLVVLFTIYFTWYLKKQVYIRKCLSKFPGPPKVFFFGNALDFLGDRGMLDVFREYQLKYGDVTYVRLGPNINSMVFTSAEFAKTIFLSNTNLTKGDAYEHIQCWLGEGLLTTDEQKWSTQRKMMMPAFNSQLLTDFISVFDRVSNKLIEKISSMTPIDSVNVHPIISLCTLDIICETTMGVSLNAQENQNVDYTKSCKEMCRITAVRSMSVWKSIKLLYIFSEDYRKQRKALSILHAYTDKVIAERKNLREDMKKNETMKQNDEPPRKKALLDILLDYSENEKILSFDEIRQEVHTFMFAGHDTVTATMDFFIYEIAKYPDIQNFIHEEQTSIFGSNIERETTWKDISEMKYLEQVIKETLRMYPPVPVYTRQVTKEFTYDGKIVPEGSFLIHFAYGLHRNEKYFPNPDVFDPTRFEDSEAIIPHSFLPFSTGPRNCIGQKFAMYEMKVILSKLIRNFKFLPAEPEHTLDVKAEVVLQSKTGINVKIIRRVK</sequence>
<dbReference type="PANTHER" id="PTHR24291">
    <property type="entry name" value="CYTOCHROME P450 FAMILY 4"/>
    <property type="match status" value="1"/>
</dbReference>
<comment type="caution">
    <text evidence="10">The sequence shown here is derived from an EMBL/GenBank/DDBJ whole genome shotgun (WGS) entry which is preliminary data.</text>
</comment>